<accession>A0A366H7I5</accession>
<dbReference type="Proteomes" id="UP000253426">
    <property type="component" value="Unassembled WGS sequence"/>
</dbReference>
<name>A0A366H7I5_9BACT</name>
<dbReference type="EMBL" id="QNRR01000012">
    <property type="protein sequence ID" value="RBP38132.1"/>
    <property type="molecule type" value="Genomic_DNA"/>
</dbReference>
<comment type="caution">
    <text evidence="1">The sequence shown here is derived from an EMBL/GenBank/DDBJ whole genome shotgun (WGS) entry which is preliminary data.</text>
</comment>
<evidence type="ECO:0000313" key="2">
    <source>
        <dbReference type="Proteomes" id="UP000253426"/>
    </source>
</evidence>
<organism evidence="1 2">
    <name type="scientific">Roseimicrobium gellanilyticum</name>
    <dbReference type="NCBI Taxonomy" id="748857"/>
    <lineage>
        <taxon>Bacteria</taxon>
        <taxon>Pseudomonadati</taxon>
        <taxon>Verrucomicrobiota</taxon>
        <taxon>Verrucomicrobiia</taxon>
        <taxon>Verrucomicrobiales</taxon>
        <taxon>Verrucomicrobiaceae</taxon>
        <taxon>Roseimicrobium</taxon>
    </lineage>
</organism>
<reference evidence="1 2" key="1">
    <citation type="submission" date="2018-06" db="EMBL/GenBank/DDBJ databases">
        <title>Genomic Encyclopedia of Type Strains, Phase IV (KMG-IV): sequencing the most valuable type-strain genomes for metagenomic binning, comparative biology and taxonomic classification.</title>
        <authorList>
            <person name="Goeker M."/>
        </authorList>
    </citation>
    <scope>NUCLEOTIDE SEQUENCE [LARGE SCALE GENOMIC DNA]</scope>
    <source>
        <strain evidence="1 2">DSM 25532</strain>
    </source>
</reference>
<keyword evidence="2" id="KW-1185">Reference proteome</keyword>
<sequence>MPATYHPPYVLSVSGVVAMNSLLGSMRNFAGYEILPLMREGSLSPYGIDVPGARQSGG</sequence>
<evidence type="ECO:0000313" key="1">
    <source>
        <dbReference type="EMBL" id="RBP38132.1"/>
    </source>
</evidence>
<dbReference type="AlphaFoldDB" id="A0A366H7I5"/>
<gene>
    <name evidence="1" type="ORF">DES53_112130</name>
</gene>
<protein>
    <submittedName>
        <fullName evidence="1">Uncharacterized protein</fullName>
    </submittedName>
</protein>
<dbReference type="RefSeq" id="WP_170157419.1">
    <property type="nucleotide sequence ID" value="NZ_QNRR01000012.1"/>
</dbReference>
<proteinExistence type="predicted"/>